<dbReference type="PANTHER" id="PTHR32463">
    <property type="entry name" value="L-FUCOSE KINASE"/>
    <property type="match status" value="1"/>
</dbReference>
<dbReference type="Proteomes" id="UP001165427">
    <property type="component" value="Unassembled WGS sequence"/>
</dbReference>
<dbReference type="InterPro" id="IPR014606">
    <property type="entry name" value="Heptose_7-P_kinase"/>
</dbReference>
<evidence type="ECO:0000313" key="9">
    <source>
        <dbReference type="Proteomes" id="UP001165427"/>
    </source>
</evidence>
<dbReference type="EMBL" id="JALJRB010000033">
    <property type="protein sequence ID" value="MCJ8502777.1"/>
    <property type="molecule type" value="Genomic_DNA"/>
</dbReference>
<dbReference type="GO" id="GO:0005524">
    <property type="term" value="F:ATP binding"/>
    <property type="evidence" value="ECO:0007669"/>
    <property type="project" value="UniProtKB-KW"/>
</dbReference>
<evidence type="ECO:0000259" key="7">
    <source>
        <dbReference type="Pfam" id="PF08544"/>
    </source>
</evidence>
<evidence type="ECO:0000256" key="3">
    <source>
        <dbReference type="ARBA" id="ARBA00022777"/>
    </source>
</evidence>
<dbReference type="SUPFAM" id="SSF55060">
    <property type="entry name" value="GHMP Kinase, C-terminal domain"/>
    <property type="match status" value="1"/>
</dbReference>
<dbReference type="InterPro" id="IPR001174">
    <property type="entry name" value="HddA/FKP"/>
</dbReference>
<name>A0AA41R783_9BACT</name>
<keyword evidence="3 8" id="KW-0418">Kinase</keyword>
<organism evidence="8 9">
    <name type="scientific">Desulfatitalea alkaliphila</name>
    <dbReference type="NCBI Taxonomy" id="2929485"/>
    <lineage>
        <taxon>Bacteria</taxon>
        <taxon>Pseudomonadati</taxon>
        <taxon>Thermodesulfobacteriota</taxon>
        <taxon>Desulfobacteria</taxon>
        <taxon>Desulfobacterales</taxon>
        <taxon>Desulfosarcinaceae</taxon>
        <taxon>Desulfatitalea</taxon>
    </lineage>
</organism>
<sequence length="331" mass="36504">MIIVRTPLRISFVGGGSDMKAFYAHNPGKVVCTAFDKFVYAIVKERFDDLIYINYSKKETVEHVDAIQHDLVREAMRITGVDKGVEITTLADIPSSGSGLGSSSSITVALLHALHTYQNTLVTAEQLAREACRIEIDTLGKPIGRQDQYAAAYGGVNRFTFLPDDTTVRTPVRISGKVRRKFASSLLLYYTGITRSADDILSRQKSNLGADEKRRIMQAMVDLVDPFTEAMEQDDIQAYGRLLDENWRLKQQMAAGISNPVIDAMYHTAKAAGALAGKISGAGGGGFLLLVVPRENQNQVFAAMRAYRELPFMLEDSGSKVIFDDRSYSSK</sequence>
<keyword evidence="1" id="KW-0808">Transferase</keyword>
<proteinExistence type="inferred from homology"/>
<dbReference type="InterPro" id="IPR006204">
    <property type="entry name" value="GHMP_kinase_N_dom"/>
</dbReference>
<dbReference type="RefSeq" id="WP_246914119.1">
    <property type="nucleotide sequence ID" value="NZ_JALJRB010000033.1"/>
</dbReference>
<dbReference type="InterPro" id="IPR020568">
    <property type="entry name" value="Ribosomal_Su5_D2-typ_SF"/>
</dbReference>
<dbReference type="InterPro" id="IPR013750">
    <property type="entry name" value="GHMP_kinase_C_dom"/>
</dbReference>
<dbReference type="Gene3D" id="3.30.230.120">
    <property type="match status" value="1"/>
</dbReference>
<feature type="domain" description="GHMP kinase C-terminal" evidence="7">
    <location>
        <begin position="229"/>
        <end position="307"/>
    </location>
</feature>
<dbReference type="PRINTS" id="PR00960">
    <property type="entry name" value="LMBPPROTEIN"/>
</dbReference>
<dbReference type="GO" id="GO:0050201">
    <property type="term" value="F:fucokinase activity"/>
    <property type="evidence" value="ECO:0007669"/>
    <property type="project" value="TreeGrafter"/>
</dbReference>
<comment type="similarity">
    <text evidence="5">Belongs to the GHMP kinase family.</text>
</comment>
<dbReference type="PIRSF" id="PIRSF036406">
    <property type="entry name" value="Hept_kin"/>
    <property type="match status" value="1"/>
</dbReference>
<keyword evidence="4" id="KW-0067">ATP-binding</keyword>
<dbReference type="InterPro" id="IPR052203">
    <property type="entry name" value="GHMP_Kinase-Related"/>
</dbReference>
<evidence type="ECO:0000256" key="4">
    <source>
        <dbReference type="ARBA" id="ARBA00022840"/>
    </source>
</evidence>
<dbReference type="AlphaFoldDB" id="A0AA41R783"/>
<evidence type="ECO:0000313" key="8">
    <source>
        <dbReference type="EMBL" id="MCJ8502777.1"/>
    </source>
</evidence>
<dbReference type="InterPro" id="IPR036554">
    <property type="entry name" value="GHMP_kinase_C_sf"/>
</dbReference>
<dbReference type="GO" id="GO:0042352">
    <property type="term" value="P:GDP-L-fucose salvage"/>
    <property type="evidence" value="ECO:0007669"/>
    <property type="project" value="TreeGrafter"/>
</dbReference>
<comment type="caution">
    <text evidence="8">The sequence shown here is derived from an EMBL/GenBank/DDBJ whole genome shotgun (WGS) entry which is preliminary data.</text>
</comment>
<evidence type="ECO:0000259" key="6">
    <source>
        <dbReference type="Pfam" id="PF00288"/>
    </source>
</evidence>
<accession>A0AA41R783</accession>
<gene>
    <name evidence="8" type="ORF">MRX98_19530</name>
</gene>
<dbReference type="SUPFAM" id="SSF54211">
    <property type="entry name" value="Ribosomal protein S5 domain 2-like"/>
    <property type="match status" value="1"/>
</dbReference>
<keyword evidence="9" id="KW-1185">Reference proteome</keyword>
<evidence type="ECO:0000256" key="5">
    <source>
        <dbReference type="ARBA" id="ARBA00038121"/>
    </source>
</evidence>
<evidence type="ECO:0000256" key="1">
    <source>
        <dbReference type="ARBA" id="ARBA00022679"/>
    </source>
</evidence>
<protein>
    <submittedName>
        <fullName evidence="8">GHMP kinase</fullName>
    </submittedName>
</protein>
<evidence type="ECO:0000256" key="2">
    <source>
        <dbReference type="ARBA" id="ARBA00022741"/>
    </source>
</evidence>
<dbReference type="PANTHER" id="PTHR32463:SF0">
    <property type="entry name" value="L-FUCOSE KINASE"/>
    <property type="match status" value="1"/>
</dbReference>
<reference evidence="8" key="1">
    <citation type="submission" date="2022-04" db="EMBL/GenBank/DDBJ databases">
        <title>Desulfatitalea alkaliphila sp. nov., a novel anaerobic sulfate-reducing bacterium isolated from terrestrial mud volcano, Taman Peninsula, Russia.</title>
        <authorList>
            <person name="Khomyakova M.A."/>
            <person name="Merkel A.Y."/>
            <person name="Slobodkin A.I."/>
        </authorList>
    </citation>
    <scope>NUCLEOTIDE SEQUENCE</scope>
    <source>
        <strain evidence="8">M08but</strain>
    </source>
</reference>
<dbReference type="Pfam" id="PF00288">
    <property type="entry name" value="GHMP_kinases_N"/>
    <property type="match status" value="1"/>
</dbReference>
<keyword evidence="2" id="KW-0547">Nucleotide-binding</keyword>
<dbReference type="Pfam" id="PF08544">
    <property type="entry name" value="GHMP_kinases_C"/>
    <property type="match status" value="1"/>
</dbReference>
<feature type="domain" description="GHMP kinase N-terminal" evidence="6">
    <location>
        <begin position="77"/>
        <end position="155"/>
    </location>
</feature>